<dbReference type="Proteomes" id="UP001526143">
    <property type="component" value="Unassembled WGS sequence"/>
</dbReference>
<keyword evidence="13" id="KW-1185">Reference proteome</keyword>
<dbReference type="RefSeq" id="WP_263745370.1">
    <property type="nucleotide sequence ID" value="NZ_JAOWRF010000152.1"/>
</dbReference>
<dbReference type="CDD" id="cd05387">
    <property type="entry name" value="BY-kinase"/>
    <property type="match status" value="1"/>
</dbReference>
<dbReference type="Gene3D" id="3.40.50.300">
    <property type="entry name" value="P-loop containing nucleotide triphosphate hydrolases"/>
    <property type="match status" value="1"/>
</dbReference>
<dbReference type="InterPro" id="IPR050445">
    <property type="entry name" value="Bact_polysacc_biosynth/exp"/>
</dbReference>
<proteinExistence type="inferred from homology"/>
<evidence type="ECO:0000256" key="8">
    <source>
        <dbReference type="ARBA" id="ARBA00023136"/>
    </source>
</evidence>
<comment type="caution">
    <text evidence="12">The sequence shown here is derived from an EMBL/GenBank/DDBJ whole genome shotgun (WGS) entry which is preliminary data.</text>
</comment>
<evidence type="ECO:0000256" key="5">
    <source>
        <dbReference type="ARBA" id="ARBA00022741"/>
    </source>
</evidence>
<evidence type="ECO:0000256" key="2">
    <source>
        <dbReference type="ARBA" id="ARBA00006683"/>
    </source>
</evidence>
<dbReference type="EMBL" id="JAOWRF010000152">
    <property type="protein sequence ID" value="MCV3213845.1"/>
    <property type="molecule type" value="Genomic_DNA"/>
</dbReference>
<accession>A0ABT3AXM2</accession>
<dbReference type="EC" id="2.7.10.2" evidence="12"/>
<evidence type="ECO:0000313" key="12">
    <source>
        <dbReference type="EMBL" id="MCV3213845.1"/>
    </source>
</evidence>
<sequence>MANTGLNQGQLITTSPQSTVDIRQLSTILFRRRFLILGVSGLVMSLAIFLATIAKPKYQSSMQLLVSSNLYEGLQSRNIQGNTDSQFTDPNFQVVDYTAQLRLMLSTKLIQKAVDLMRPEYPDIKVEDILGKKGKQAKPGSLVVSQLEGGTGVNKVPSQVFEITFKDEDAIKAEKVLQALKKVYQDYNIEQQKQRLNKGLSFVNDRLPTIKQEVIKSENNLEQFRRKHNLLDPEAQSKIILGSLADTQKQLQSTRAQLEDVRARYNNLERKMAASPQNALISSRLSQSTRYQALLNEIQKTELALGQERLRYTDTSPAIAKLTQQRSNQVSLLRQEIGRSLGDRAPTTPATSKSLLTQGQMGEVDVRLLEELIQVQTASLGLVANEQSLAQSEQQLRSELSRYPTLIAQYNRLLPEVETNRKTLEQLLQAQQSLGMQIAQGGFDWQVLEEPQAGIYIGSGRVLRLAGGAVIGPILGIAIALIWEMSKDAIYSSQELENLTNLRLLGRVPKLSLPLKKKRLSSLRKQKGSFTSAYRDKQLNIYTRLPSHETLDMSYQNIQISNPYAFKSLMVTSALPGEGKTTVAQGLALSAARMHRRVLLIDANMRQPHLHNILELSNDWGLSLLLLDETNTPVPDYIQPIHPAIDVLTAGPTPEDTVKLLSSRRMKELIQVFEQTYDLVLIDAPAILGTVDARILATYCHQIVLVEKMGQVTRTELIQAIDILGKLNVVGIIANEANN</sequence>
<keyword evidence="5" id="KW-0547">Nucleotide-binding</keyword>
<keyword evidence="4 10" id="KW-0812">Transmembrane</keyword>
<organism evidence="12 13">
    <name type="scientific">Plectonema radiosum NIES-515</name>
    <dbReference type="NCBI Taxonomy" id="2986073"/>
    <lineage>
        <taxon>Bacteria</taxon>
        <taxon>Bacillati</taxon>
        <taxon>Cyanobacteriota</taxon>
        <taxon>Cyanophyceae</taxon>
        <taxon>Oscillatoriophycideae</taxon>
        <taxon>Oscillatoriales</taxon>
        <taxon>Microcoleaceae</taxon>
        <taxon>Plectonema</taxon>
    </lineage>
</organism>
<dbReference type="PANTHER" id="PTHR32309">
    <property type="entry name" value="TYROSINE-PROTEIN KINASE"/>
    <property type="match status" value="1"/>
</dbReference>
<dbReference type="PANTHER" id="PTHR32309:SF13">
    <property type="entry name" value="FERRIC ENTEROBACTIN TRANSPORT PROTEIN FEPE"/>
    <property type="match status" value="1"/>
</dbReference>
<evidence type="ECO:0000256" key="9">
    <source>
        <dbReference type="SAM" id="Coils"/>
    </source>
</evidence>
<evidence type="ECO:0000256" key="7">
    <source>
        <dbReference type="ARBA" id="ARBA00022989"/>
    </source>
</evidence>
<keyword evidence="3" id="KW-1003">Cell membrane</keyword>
<dbReference type="SUPFAM" id="SSF52540">
    <property type="entry name" value="P-loop containing nucleoside triphosphate hydrolases"/>
    <property type="match status" value="1"/>
</dbReference>
<evidence type="ECO:0000256" key="6">
    <source>
        <dbReference type="ARBA" id="ARBA00022840"/>
    </source>
</evidence>
<dbReference type="Pfam" id="PF02706">
    <property type="entry name" value="Wzz"/>
    <property type="match status" value="1"/>
</dbReference>
<keyword evidence="12" id="KW-0808">Transferase</keyword>
<evidence type="ECO:0000256" key="4">
    <source>
        <dbReference type="ARBA" id="ARBA00022692"/>
    </source>
</evidence>
<reference evidence="12 13" key="1">
    <citation type="submission" date="2022-10" db="EMBL/GenBank/DDBJ databases">
        <title>Identification of biosynthetic pathway for the production of the potent trypsin inhibitor radiosumin.</title>
        <authorList>
            <person name="Fewer D.P."/>
            <person name="Delbaje E."/>
            <person name="Ouyang X."/>
            <person name="Agostino P.D."/>
            <person name="Wahlsten M."/>
            <person name="Jokela J."/>
            <person name="Permi P."/>
            <person name="Haapaniemi E."/>
            <person name="Koistinen H."/>
        </authorList>
    </citation>
    <scope>NUCLEOTIDE SEQUENCE [LARGE SCALE GENOMIC DNA]</scope>
    <source>
        <strain evidence="12 13">NIES-515</strain>
    </source>
</reference>
<keyword evidence="7 10" id="KW-1133">Transmembrane helix</keyword>
<feature type="transmembrane region" description="Helical" evidence="10">
    <location>
        <begin position="34"/>
        <end position="54"/>
    </location>
</feature>
<dbReference type="InterPro" id="IPR003856">
    <property type="entry name" value="LPS_length_determ_N"/>
</dbReference>
<keyword evidence="8 10" id="KW-0472">Membrane</keyword>
<name>A0ABT3AXM2_9CYAN</name>
<gene>
    <name evidence="12" type="ORF">OGM63_10030</name>
</gene>
<evidence type="ECO:0000256" key="1">
    <source>
        <dbReference type="ARBA" id="ARBA00004651"/>
    </source>
</evidence>
<evidence type="ECO:0000313" key="13">
    <source>
        <dbReference type="Proteomes" id="UP001526143"/>
    </source>
</evidence>
<evidence type="ECO:0000256" key="3">
    <source>
        <dbReference type="ARBA" id="ARBA00022475"/>
    </source>
</evidence>
<dbReference type="InterPro" id="IPR005702">
    <property type="entry name" value="Wzc-like_C"/>
</dbReference>
<keyword evidence="9" id="KW-0175">Coiled coil</keyword>
<protein>
    <submittedName>
        <fullName evidence="12">Polysaccharide biosynthesis tyrosine autokinase</fullName>
        <ecNumber evidence="12">2.7.10.2</ecNumber>
    </submittedName>
</protein>
<keyword evidence="6" id="KW-0067">ATP-binding</keyword>
<evidence type="ECO:0000256" key="10">
    <source>
        <dbReference type="SAM" id="Phobius"/>
    </source>
</evidence>
<comment type="similarity">
    <text evidence="2">Belongs to the CpsC/CapA family.</text>
</comment>
<feature type="coiled-coil region" evidence="9">
    <location>
        <begin position="244"/>
        <end position="271"/>
    </location>
</feature>
<comment type="subcellular location">
    <subcellularLocation>
        <location evidence="1">Cell membrane</location>
        <topology evidence="1">Multi-pass membrane protein</topology>
    </subcellularLocation>
</comment>
<evidence type="ECO:0000259" key="11">
    <source>
        <dbReference type="Pfam" id="PF02706"/>
    </source>
</evidence>
<dbReference type="InterPro" id="IPR027417">
    <property type="entry name" value="P-loop_NTPase"/>
</dbReference>
<dbReference type="NCBIfam" id="TIGR01007">
    <property type="entry name" value="eps_fam"/>
    <property type="match status" value="1"/>
</dbReference>
<dbReference type="GO" id="GO:0004715">
    <property type="term" value="F:non-membrane spanning protein tyrosine kinase activity"/>
    <property type="evidence" value="ECO:0007669"/>
    <property type="project" value="UniProtKB-EC"/>
</dbReference>
<feature type="domain" description="Polysaccharide chain length determinant N-terminal" evidence="11">
    <location>
        <begin position="19"/>
        <end position="86"/>
    </location>
</feature>